<name>A0A1Q9AEU1_9HYPH</name>
<dbReference type="GO" id="GO:0015774">
    <property type="term" value="P:polysaccharide transport"/>
    <property type="evidence" value="ECO:0007669"/>
    <property type="project" value="InterPro"/>
</dbReference>
<dbReference type="CDD" id="cd16439">
    <property type="entry name" value="beta_Kdo_transferase_KpsC_2"/>
    <property type="match status" value="1"/>
</dbReference>
<organism evidence="1 2">
    <name type="scientific">Xaviernesmea rhizosphaerae</name>
    <dbReference type="NCBI Taxonomy" id="1672749"/>
    <lineage>
        <taxon>Bacteria</taxon>
        <taxon>Pseudomonadati</taxon>
        <taxon>Pseudomonadota</taxon>
        <taxon>Alphaproteobacteria</taxon>
        <taxon>Hyphomicrobiales</taxon>
        <taxon>Rhizobiaceae</taxon>
        <taxon>Rhizobium/Agrobacterium group</taxon>
        <taxon>Xaviernesmea</taxon>
    </lineage>
</organism>
<sequence>MDRAAAGHERDLPEEGDGARTPARLTLGVHIQAWKQAIVRRYFPERRFVFLPFHLSEAQLRRDWLTPALAAQKPDILVWSLNLPPALDAFARAEQLSVLVMEDGFIRSARPNASRTPPLSLALDSRTAYFDARQASDLEVLLETHDFDADPALMARAVTGMRAMVERGLSKYNGAAASAPGALYGPKSRPRILVIGQVDGDASIRFGCTDMRRQDDLVRLAVAEHPDAEVIFRPHPDVVAGVRPTAVDWKALARICRISTAPAPIAEALSTIDRVYTLTSLAGFEALMRGIPVTVAGYPFYAGWGLTDDRASLRRRQRHLSIEALFAGAYLLYPRYFHPRTGAAIDFEQALRWLVQPERDETPSGTVSPFEGAPALGAWTKLRARLLSPVIARVGTAEDAAYFRAFPKNFFQERPEVSLRRLGRCLFP</sequence>
<evidence type="ECO:0000313" key="1">
    <source>
        <dbReference type="EMBL" id="OLP53416.1"/>
    </source>
</evidence>
<dbReference type="AlphaFoldDB" id="A0A1Q9AEU1"/>
<protein>
    <recommendedName>
        <fullName evidence="3">Capsule polysaccharide biosynthesis protein</fullName>
    </recommendedName>
</protein>
<proteinExistence type="predicted"/>
<dbReference type="STRING" id="1672749.BJF92_01285"/>
<evidence type="ECO:0000313" key="2">
    <source>
        <dbReference type="Proteomes" id="UP000186143"/>
    </source>
</evidence>
<gene>
    <name evidence="1" type="ORF">BJF92_01285</name>
</gene>
<dbReference type="RefSeq" id="WP_075636638.1">
    <property type="nucleotide sequence ID" value="NZ_MKIO01000040.1"/>
</dbReference>
<dbReference type="GO" id="GO:0000271">
    <property type="term" value="P:polysaccharide biosynthetic process"/>
    <property type="evidence" value="ECO:0007669"/>
    <property type="project" value="InterPro"/>
</dbReference>
<dbReference type="Proteomes" id="UP000186143">
    <property type="component" value="Unassembled WGS sequence"/>
</dbReference>
<dbReference type="InterPro" id="IPR007833">
    <property type="entry name" value="Capsule_polysaccharide_synth"/>
</dbReference>
<comment type="caution">
    <text evidence="1">The sequence shown here is derived from an EMBL/GenBank/DDBJ whole genome shotgun (WGS) entry which is preliminary data.</text>
</comment>
<evidence type="ECO:0008006" key="3">
    <source>
        <dbReference type="Google" id="ProtNLM"/>
    </source>
</evidence>
<dbReference type="Pfam" id="PF05159">
    <property type="entry name" value="Capsule_synth"/>
    <property type="match status" value="2"/>
</dbReference>
<accession>A0A1Q9AEU1</accession>
<reference evidence="1 2" key="1">
    <citation type="submission" date="2016-09" db="EMBL/GenBank/DDBJ databases">
        <title>Rhizobium sp. nov., a novel species isolated from the rice rhizosphere.</title>
        <authorList>
            <person name="Zhao J."/>
            <person name="Zhang X."/>
        </authorList>
    </citation>
    <scope>NUCLEOTIDE SEQUENCE [LARGE SCALE GENOMIC DNA]</scope>
    <source>
        <strain evidence="1 2">MH17</strain>
    </source>
</reference>
<dbReference type="EMBL" id="MKIO01000040">
    <property type="protein sequence ID" value="OLP53416.1"/>
    <property type="molecule type" value="Genomic_DNA"/>
</dbReference>